<protein>
    <submittedName>
        <fullName evidence="8">Sigma-70 region 2</fullName>
    </submittedName>
</protein>
<reference evidence="8 9" key="1">
    <citation type="submission" date="2009-11" db="EMBL/GenBank/DDBJ databases">
        <authorList>
            <person name="Weinstock G."/>
            <person name="Sodergren E."/>
            <person name="Clifton S."/>
            <person name="Fulton L."/>
            <person name="Fulton B."/>
            <person name="Courtney L."/>
            <person name="Fronick C."/>
            <person name="Harrison M."/>
            <person name="Strong C."/>
            <person name="Farmer C."/>
            <person name="Delahaunty K."/>
            <person name="Markovic C."/>
            <person name="Hall O."/>
            <person name="Minx P."/>
            <person name="Tomlinson C."/>
            <person name="Mitreva M."/>
            <person name="Nelson J."/>
            <person name="Hou S."/>
            <person name="Wollam A."/>
            <person name="Pepin K.H."/>
            <person name="Johnson M."/>
            <person name="Bhonagiri V."/>
            <person name="Nash W.E."/>
            <person name="Warren W."/>
            <person name="Chinwalla A."/>
            <person name="Mardis E.R."/>
            <person name="Wilson R.K."/>
        </authorList>
    </citation>
    <scope>NUCLEOTIDE SEQUENCE [LARGE SCALE GENOMIC DNA]</scope>
    <source>
        <strain evidence="8 9">F0302</strain>
    </source>
</reference>
<dbReference type="PANTHER" id="PTHR43133:SF8">
    <property type="entry name" value="RNA POLYMERASE SIGMA FACTOR HI_1459-RELATED"/>
    <property type="match status" value="1"/>
</dbReference>
<dbReference type="HOGENOM" id="CLU_047691_4_1_10"/>
<evidence type="ECO:0000256" key="2">
    <source>
        <dbReference type="ARBA" id="ARBA00023015"/>
    </source>
</evidence>
<keyword evidence="2" id="KW-0805">Transcription regulation</keyword>
<dbReference type="GO" id="GO:0003677">
    <property type="term" value="F:DNA binding"/>
    <property type="evidence" value="ECO:0007669"/>
    <property type="project" value="UniProtKB-KW"/>
</dbReference>
<evidence type="ECO:0000313" key="8">
    <source>
        <dbReference type="EMBL" id="EFB33387.1"/>
    </source>
</evidence>
<evidence type="ECO:0000256" key="5">
    <source>
        <dbReference type="ARBA" id="ARBA00023163"/>
    </source>
</evidence>
<dbReference type="InterPro" id="IPR013324">
    <property type="entry name" value="RNA_pol_sigma_r3/r4-like"/>
</dbReference>
<dbReference type="Pfam" id="PF04542">
    <property type="entry name" value="Sigma70_r2"/>
    <property type="match status" value="1"/>
</dbReference>
<dbReference type="InterPro" id="IPR013325">
    <property type="entry name" value="RNA_pol_sigma_r2"/>
</dbReference>
<comment type="caution">
    <text evidence="8">The sequence shown here is derived from an EMBL/GenBank/DDBJ whole genome shotgun (WGS) entry which is preliminary data.</text>
</comment>
<dbReference type="PANTHER" id="PTHR43133">
    <property type="entry name" value="RNA POLYMERASE ECF-TYPE SIGMA FACTO"/>
    <property type="match status" value="1"/>
</dbReference>
<evidence type="ECO:0000259" key="6">
    <source>
        <dbReference type="Pfam" id="PF04542"/>
    </source>
</evidence>
<comment type="similarity">
    <text evidence="1">Belongs to the sigma-70 factor family. ECF subfamily.</text>
</comment>
<evidence type="ECO:0000256" key="1">
    <source>
        <dbReference type="ARBA" id="ARBA00010641"/>
    </source>
</evidence>
<keyword evidence="5" id="KW-0804">Transcription</keyword>
<evidence type="ECO:0000313" key="9">
    <source>
        <dbReference type="Proteomes" id="UP000004079"/>
    </source>
</evidence>
<accession>D1QMB7</accession>
<keyword evidence="3" id="KW-0731">Sigma factor</keyword>
<dbReference type="GO" id="GO:0006352">
    <property type="term" value="P:DNA-templated transcription initiation"/>
    <property type="evidence" value="ECO:0007669"/>
    <property type="project" value="InterPro"/>
</dbReference>
<dbReference type="InterPro" id="IPR036388">
    <property type="entry name" value="WH-like_DNA-bd_sf"/>
</dbReference>
<dbReference type="SUPFAM" id="SSF88659">
    <property type="entry name" value="Sigma3 and sigma4 domains of RNA polymerase sigma factors"/>
    <property type="match status" value="1"/>
</dbReference>
<dbReference type="Gene3D" id="1.10.1740.10">
    <property type="match status" value="1"/>
</dbReference>
<dbReference type="EMBL" id="ACUZ02000003">
    <property type="protein sequence ID" value="EFB33387.1"/>
    <property type="molecule type" value="Genomic_DNA"/>
</dbReference>
<dbReference type="InterPro" id="IPR014284">
    <property type="entry name" value="RNA_pol_sigma-70_dom"/>
</dbReference>
<dbReference type="InterPro" id="IPR007627">
    <property type="entry name" value="RNA_pol_sigma70_r2"/>
</dbReference>
<dbReference type="InterPro" id="IPR039425">
    <property type="entry name" value="RNA_pol_sigma-70-like"/>
</dbReference>
<name>D1QMB7_9BACT</name>
<gene>
    <name evidence="8" type="ORF">HMPREF0971_00150</name>
</gene>
<organism evidence="8 9">
    <name type="scientific">Segatella oris F0302</name>
    <dbReference type="NCBI Taxonomy" id="649760"/>
    <lineage>
        <taxon>Bacteria</taxon>
        <taxon>Pseudomonadati</taxon>
        <taxon>Bacteroidota</taxon>
        <taxon>Bacteroidia</taxon>
        <taxon>Bacteroidales</taxon>
        <taxon>Prevotellaceae</taxon>
        <taxon>Segatella</taxon>
    </lineage>
</organism>
<keyword evidence="4" id="KW-0238">DNA-binding</keyword>
<evidence type="ECO:0000256" key="4">
    <source>
        <dbReference type="ARBA" id="ARBA00023125"/>
    </source>
</evidence>
<evidence type="ECO:0000256" key="3">
    <source>
        <dbReference type="ARBA" id="ARBA00023082"/>
    </source>
</evidence>
<dbReference type="Proteomes" id="UP000004079">
    <property type="component" value="Unassembled WGS sequence"/>
</dbReference>
<evidence type="ECO:0000259" key="7">
    <source>
        <dbReference type="Pfam" id="PF08281"/>
    </source>
</evidence>
<dbReference type="SUPFAM" id="SSF88946">
    <property type="entry name" value="Sigma2 domain of RNA polymerase sigma factors"/>
    <property type="match status" value="1"/>
</dbReference>
<dbReference type="RefSeq" id="WP_004370979.1">
    <property type="nucleotide sequence ID" value="NZ_GG703883.1"/>
</dbReference>
<sequence length="173" mass="20293">MKTICTDFSVIADYYRRHYEDVRLFVAKRLMQHSEEAEDIVQNVFLKLMTADKMITPVTLPCLVYTTARNLICDYWRHRQYVDDYEHYIKSNGLKTTDDNPMSVCSVAETQEILELGIARLTVKQQRVYRLHIYQGMKVSEISKALAVKYKSVEHCLGDARKGVREFMKRELA</sequence>
<dbReference type="GO" id="GO:0016987">
    <property type="term" value="F:sigma factor activity"/>
    <property type="evidence" value="ECO:0007669"/>
    <property type="project" value="UniProtKB-KW"/>
</dbReference>
<dbReference type="Pfam" id="PF08281">
    <property type="entry name" value="Sigma70_r4_2"/>
    <property type="match status" value="1"/>
</dbReference>
<feature type="domain" description="RNA polymerase sigma factor 70 region 4 type 2" evidence="7">
    <location>
        <begin position="113"/>
        <end position="162"/>
    </location>
</feature>
<dbReference type="InterPro" id="IPR013249">
    <property type="entry name" value="RNA_pol_sigma70_r4_t2"/>
</dbReference>
<dbReference type="STRING" id="649760.HMPREF0971_00150"/>
<dbReference type="AlphaFoldDB" id="D1QMB7"/>
<dbReference type="Gene3D" id="1.10.10.10">
    <property type="entry name" value="Winged helix-like DNA-binding domain superfamily/Winged helix DNA-binding domain"/>
    <property type="match status" value="1"/>
</dbReference>
<feature type="domain" description="RNA polymerase sigma-70 region 2" evidence="6">
    <location>
        <begin position="16"/>
        <end position="80"/>
    </location>
</feature>
<proteinExistence type="inferred from homology"/>
<dbReference type="NCBIfam" id="TIGR02937">
    <property type="entry name" value="sigma70-ECF"/>
    <property type="match status" value="1"/>
</dbReference>